<keyword evidence="1" id="KW-0347">Helicase</keyword>
<keyword evidence="1" id="KW-0067">ATP-binding</keyword>
<evidence type="ECO:0000313" key="6">
    <source>
        <dbReference type="EMBL" id="KAF9422717.1"/>
    </source>
</evidence>
<dbReference type="InterPro" id="IPR025476">
    <property type="entry name" value="Helitron_helicase-like"/>
</dbReference>
<feature type="domain" description="Helitron helicase-like" evidence="4">
    <location>
        <begin position="909"/>
        <end position="965"/>
    </location>
</feature>
<dbReference type="InterPro" id="IPR027417">
    <property type="entry name" value="P-loop_NTPase"/>
</dbReference>
<dbReference type="Pfam" id="PF20209">
    <property type="entry name" value="DUF6570"/>
    <property type="match status" value="1"/>
</dbReference>
<keyword evidence="1" id="KW-0234">DNA repair</keyword>
<dbReference type="GO" id="GO:0000723">
    <property type="term" value="P:telomere maintenance"/>
    <property type="evidence" value="ECO:0007669"/>
    <property type="project" value="InterPro"/>
</dbReference>
<keyword evidence="1" id="KW-0378">Hydrolase</keyword>
<dbReference type="PANTHER" id="PTHR47642:SF5">
    <property type="entry name" value="ATP-DEPENDENT DNA HELICASE"/>
    <property type="match status" value="1"/>
</dbReference>
<dbReference type="EMBL" id="JACKWZ010000014">
    <property type="protein sequence ID" value="KAF9422717.1"/>
    <property type="molecule type" value="Genomic_DNA"/>
</dbReference>
<dbReference type="SUPFAM" id="SSF54001">
    <property type="entry name" value="Cysteine proteinases"/>
    <property type="match status" value="1"/>
</dbReference>
<keyword evidence="7" id="KW-1185">Reference proteome</keyword>
<accession>A0A835GPJ3</accession>
<keyword evidence="1" id="KW-0233">DNA recombination</keyword>
<dbReference type="GO" id="GO:0016787">
    <property type="term" value="F:hydrolase activity"/>
    <property type="evidence" value="ECO:0007669"/>
    <property type="project" value="UniProtKB-KW"/>
</dbReference>
<dbReference type="Proteomes" id="UP000648187">
    <property type="component" value="Unassembled WGS sequence"/>
</dbReference>
<feature type="region of interest" description="Disordered" evidence="2">
    <location>
        <begin position="1"/>
        <end position="34"/>
    </location>
</feature>
<dbReference type="Gene3D" id="3.90.70.120">
    <property type="match status" value="1"/>
</dbReference>
<comment type="caution">
    <text evidence="6">The sequence shown here is derived from an EMBL/GenBank/DDBJ whole genome shotgun (WGS) entry which is preliminary data.</text>
</comment>
<comment type="catalytic activity">
    <reaction evidence="1">
        <text>ATP + H2O = ADP + phosphate + H(+)</text>
        <dbReference type="Rhea" id="RHEA:13065"/>
        <dbReference type="ChEBI" id="CHEBI:15377"/>
        <dbReference type="ChEBI" id="CHEBI:15378"/>
        <dbReference type="ChEBI" id="CHEBI:30616"/>
        <dbReference type="ChEBI" id="CHEBI:43474"/>
        <dbReference type="ChEBI" id="CHEBI:456216"/>
        <dbReference type="EC" id="5.6.2.3"/>
    </reaction>
</comment>
<dbReference type="GO" id="GO:0005524">
    <property type="term" value="F:ATP binding"/>
    <property type="evidence" value="ECO:0007669"/>
    <property type="project" value="UniProtKB-KW"/>
</dbReference>
<comment type="cofactor">
    <cofactor evidence="1">
        <name>Mg(2+)</name>
        <dbReference type="ChEBI" id="CHEBI:18420"/>
    </cofactor>
</comment>
<reference evidence="6" key="1">
    <citation type="submission" date="2020-08" db="EMBL/GenBank/DDBJ databases">
        <title>Spodoptera exigua strain:BAW_Kor-Di-RS1 Genome sequencing and assembly.</title>
        <authorList>
            <person name="Kim J."/>
            <person name="Nam H.Y."/>
            <person name="Kwon M."/>
            <person name="Choi J.H."/>
            <person name="Cho S.R."/>
            <person name="Kim G.-H."/>
        </authorList>
    </citation>
    <scope>NUCLEOTIDE SEQUENCE</scope>
    <source>
        <strain evidence="6">BAW_Kor-Di-RS1</strain>
        <tissue evidence="6">Whole-body</tissue>
    </source>
</reference>
<dbReference type="GO" id="GO:0006281">
    <property type="term" value="P:DNA repair"/>
    <property type="evidence" value="ECO:0007669"/>
    <property type="project" value="UniProtKB-KW"/>
</dbReference>
<keyword evidence="1" id="KW-0227">DNA damage</keyword>
<evidence type="ECO:0000259" key="3">
    <source>
        <dbReference type="Pfam" id="PF05970"/>
    </source>
</evidence>
<gene>
    <name evidence="6" type="ORF">HW555_001711</name>
</gene>
<feature type="domain" description="DNA helicase Pif1-like DEAD-box helicase" evidence="3">
    <location>
        <begin position="1381"/>
        <end position="1604"/>
    </location>
</feature>
<dbReference type="EC" id="5.6.2.3" evidence="1"/>
<feature type="domain" description="DUF6570" evidence="5">
    <location>
        <begin position="416"/>
        <end position="505"/>
    </location>
</feature>
<dbReference type="InterPro" id="IPR051055">
    <property type="entry name" value="PIF1_helicase"/>
</dbReference>
<dbReference type="Pfam" id="PF14214">
    <property type="entry name" value="Helitron_like_N"/>
    <property type="match status" value="1"/>
</dbReference>
<organism evidence="6 7">
    <name type="scientific">Spodoptera exigua</name>
    <name type="common">Beet armyworm</name>
    <name type="synonym">Noctua fulgens</name>
    <dbReference type="NCBI Taxonomy" id="7107"/>
    <lineage>
        <taxon>Eukaryota</taxon>
        <taxon>Metazoa</taxon>
        <taxon>Ecdysozoa</taxon>
        <taxon>Arthropoda</taxon>
        <taxon>Hexapoda</taxon>
        <taxon>Insecta</taxon>
        <taxon>Pterygota</taxon>
        <taxon>Neoptera</taxon>
        <taxon>Endopterygota</taxon>
        <taxon>Lepidoptera</taxon>
        <taxon>Glossata</taxon>
        <taxon>Ditrysia</taxon>
        <taxon>Noctuoidea</taxon>
        <taxon>Noctuidae</taxon>
        <taxon>Amphipyrinae</taxon>
        <taxon>Spodoptera</taxon>
    </lineage>
</organism>
<evidence type="ECO:0000259" key="5">
    <source>
        <dbReference type="Pfam" id="PF20209"/>
    </source>
</evidence>
<comment type="similarity">
    <text evidence="1">Belongs to the helicase family.</text>
</comment>
<dbReference type="GO" id="GO:0043139">
    <property type="term" value="F:5'-3' DNA helicase activity"/>
    <property type="evidence" value="ECO:0007669"/>
    <property type="project" value="UniProtKB-EC"/>
</dbReference>
<evidence type="ECO:0000313" key="7">
    <source>
        <dbReference type="Proteomes" id="UP000648187"/>
    </source>
</evidence>
<name>A0A835GPJ3_SPOEX</name>
<dbReference type="InterPro" id="IPR010285">
    <property type="entry name" value="DNA_helicase_pif1-like_DEAD"/>
</dbReference>
<dbReference type="InterPro" id="IPR038765">
    <property type="entry name" value="Papain-like_cys_pep_sf"/>
</dbReference>
<keyword evidence="1" id="KW-0547">Nucleotide-binding</keyword>
<dbReference type="Pfam" id="PF05970">
    <property type="entry name" value="PIF1"/>
    <property type="match status" value="1"/>
</dbReference>
<feature type="compositionally biased region" description="Basic and acidic residues" evidence="2">
    <location>
        <begin position="15"/>
        <end position="27"/>
    </location>
</feature>
<dbReference type="GO" id="GO:0006310">
    <property type="term" value="P:DNA recombination"/>
    <property type="evidence" value="ECO:0007669"/>
    <property type="project" value="UniProtKB-KW"/>
</dbReference>
<evidence type="ECO:0000259" key="4">
    <source>
        <dbReference type="Pfam" id="PF14214"/>
    </source>
</evidence>
<dbReference type="PANTHER" id="PTHR47642">
    <property type="entry name" value="ATP-DEPENDENT DNA HELICASE"/>
    <property type="match status" value="1"/>
</dbReference>
<dbReference type="Gene3D" id="3.40.50.300">
    <property type="entry name" value="P-loop containing nucleotide triphosphate hydrolases"/>
    <property type="match status" value="1"/>
</dbReference>
<evidence type="ECO:0000256" key="1">
    <source>
        <dbReference type="RuleBase" id="RU363044"/>
    </source>
</evidence>
<dbReference type="InterPro" id="IPR046700">
    <property type="entry name" value="DUF6570"/>
</dbReference>
<feature type="compositionally biased region" description="Basic residues" evidence="2">
    <location>
        <begin position="1"/>
        <end position="14"/>
    </location>
</feature>
<evidence type="ECO:0000256" key="2">
    <source>
        <dbReference type="SAM" id="MobiDB-lite"/>
    </source>
</evidence>
<protein>
    <recommendedName>
        <fullName evidence="1">ATP-dependent DNA helicase</fullName>
        <ecNumber evidence="1">5.6.2.3</ecNumber>
    </recommendedName>
</protein>
<sequence>MGRPTKRASRMRQRRLNETSEDHEKRLSQSRKTTAKAILNENSEKREKRLSQMRTYMKKVLDSENPKRRTYRLGLIQDRLSNETEEQRTHRLSLISDRLSNETQKQRAHRLGLIHDRLNNETEEQRTRRLGSMQDRLANETEEQRAHRFRLISDRLSNETEEQRAHRLSLISDRLSNETEEQRAHRLRLISDRLSNETEEQRAHRFRLISDRLSNETEEQRAHRLSLISDRLSNETEEQRAHRLRLISDRLSNETEEQRAHRLRLISDRLSNETEEQRAHRLRLISDRLSNETEEQRAHRLRLISDRLSNETEEQRAHRLGLIHDRLSNETPEARLNRLNTMRQTSHIRRDITNEQSFQTAINVFADVSCDVCKKNIYPQQRFNLRPNMYNTLLPEELIALDKITTCSRCNNHIKKRKIPPTAYWNKMMPAEIPPELANLTSFEERFLCRIVPFLKIMKLNNRFSQNWCKGQVILFAKDVVEIADQLPLTPHQAGLILVYVIINDNKAILRGSFHQGDLRFNSSRGKQCTGIAAVACVAFTVLDPNNWSKSDIDYILIIGDKYYNDCIASRNNPAFGEMNPDYLAVTDLMPSLVYNRQNIAITVLEETNINGHLDNDNSSDGFPNLRNALRSFFTEYSSGILTTNAISVAVHYRTSYYYLFDSHARGAKGSSAPINGAACCMRFTDLDDLHTVLRRNLYVSPNKPSGGNLRDNLNVYSLTPLVVAVDNQMRSFRPISEQSAIEMMESPTFTPSPINLLQPPIQVIESVQKTLQSALAQGSEIQLPITANNSLNTIYIESTSMLQNIDDNVPNLENVVGVNTSLTDDTMRLAAITRKTAPPLNLERERRMEELCWYFIYPDGKNGFGEERENPVTPLDYFQNRIMSNERRFNRNEYLFYALSIVEYFRAKSIQRHPVVVARQFTLRVNALMQFLKRNQVCLGGPIEDFWYRVEFQNRGSPHLHMLVCSVPEFSTPQGIAVVENVVSCSLNPDDPVLRKLVEDLQIHKHTATCKKNRQDDGCRFGFPKPESDNTVCLGPDEALANNGRFCLLKRTPEESMVNNYNAVLLGIWKGNIDVQPCGSVTAVAYYVAKYASKCEPHDTGDVIREAISKAKRQGGDVWKQLFSVSMAILNQRLVSAVECAYRLCHLPLKMSSRKTVFVNNCKPEERFRLLRFDSDETSIYNNIFDRYMLRPNQLEDLSLAEFAVRYETVSSTIWSEDDGDAELREEDNITTVRYIKLLDNTRMRVRNRPAVLRTRYYTINSDKEAYYYSLIVCHIPFRNENELLLENESAEDCFVRRQRDLRPLLGNISAEQFAHAEQIIQQALAQVTALNAARETHVNNAPVLCAGEQIVNRDETFCEDMGERALMSDELFLSSIRGLNIQQRNLFQKVSLAIENDLHGQESQLLLFITGGAGSGKSFLLKLIVEHIKRCYAPTVDTLLKPNFVEVGSLTGVAARQIFGKTLHSIFLLPIEKGNTMSYKKITGQRLENERRKWRYINWLIIDEISMVSYENLRIIHLRLQEYKNNEKLFGGVNILLFGDIFQLPPVKGHWCFLQPSWFSAEINLWFFIFSFCELTINMRQRDDTEFIELLNSLRVGELTTAQLELLCERRHVPLNGEFANGVAVRIFPTVRQVDDYNDKMSTENAKLHRTYQINAVDESREVATYGRKPPDNVIPKDVNNCGGFLCSIKIGVGSRVMLRRNIAVSEGLVNGAMGIIKKIKWPALRRDQLEEGELPEAVYIKFDDDTIAVRLKDRDGCIPIPPSSTTFQAKRVFDGLDETG</sequence>
<proteinExistence type="inferred from homology"/>
<dbReference type="SUPFAM" id="SSF52540">
    <property type="entry name" value="P-loop containing nucleoside triphosphate hydrolases"/>
    <property type="match status" value="2"/>
</dbReference>